<dbReference type="Proteomes" id="UP000441333">
    <property type="component" value="Unassembled WGS sequence"/>
</dbReference>
<reference evidence="1 2" key="1">
    <citation type="submission" date="2019-09" db="EMBL/GenBank/DDBJ databases">
        <authorList>
            <person name="Cao W.R."/>
        </authorList>
    </citation>
    <scope>NUCLEOTIDE SEQUENCE [LARGE SCALE GENOMIC DNA]</scope>
    <source>
        <strain evidence="1 2">B1N29</strain>
    </source>
</reference>
<evidence type="ECO:0000313" key="2">
    <source>
        <dbReference type="Proteomes" id="UP000441333"/>
    </source>
</evidence>
<dbReference type="RefSeq" id="WP_150940910.1">
    <property type="nucleotide sequence ID" value="NZ_WAAT01000052.1"/>
</dbReference>
<dbReference type="AlphaFoldDB" id="A0A6N6MFB6"/>
<proteinExistence type="predicted"/>
<name>A0A6N6MFB6_9FLAO</name>
<gene>
    <name evidence="1" type="ORF">F6U93_14320</name>
</gene>
<evidence type="ECO:0000313" key="1">
    <source>
        <dbReference type="EMBL" id="KAB1066589.1"/>
    </source>
</evidence>
<protein>
    <submittedName>
        <fullName evidence="1">Uncharacterized protein</fullName>
    </submittedName>
</protein>
<comment type="caution">
    <text evidence="1">The sequence shown here is derived from an EMBL/GenBank/DDBJ whole genome shotgun (WGS) entry which is preliminary data.</text>
</comment>
<accession>A0A6N6MFB6</accession>
<keyword evidence="2" id="KW-1185">Reference proteome</keyword>
<organism evidence="1 2">
    <name type="scientific">Pseudotamlana haliotis</name>
    <dbReference type="NCBI Taxonomy" id="2614804"/>
    <lineage>
        <taxon>Bacteria</taxon>
        <taxon>Pseudomonadati</taxon>
        <taxon>Bacteroidota</taxon>
        <taxon>Flavobacteriia</taxon>
        <taxon>Flavobacteriales</taxon>
        <taxon>Flavobacteriaceae</taxon>
        <taxon>Pseudotamlana</taxon>
    </lineage>
</organism>
<sequence length="77" mass="8696">MLLHKLREIENGIRDEGASNTKELIAALTLKDLLLQIDYNSEHISDFSLNRMTDLLNDLKGDDLSDVEASLVKQLLD</sequence>
<dbReference type="EMBL" id="WAAT01000052">
    <property type="protein sequence ID" value="KAB1066589.1"/>
    <property type="molecule type" value="Genomic_DNA"/>
</dbReference>